<dbReference type="RefSeq" id="WP_114068234.1">
    <property type="nucleotide sequence ID" value="NZ_CP030850.1"/>
</dbReference>
<dbReference type="SUPFAM" id="SSF48371">
    <property type="entry name" value="ARM repeat"/>
    <property type="match status" value="1"/>
</dbReference>
<organism evidence="1 2">
    <name type="scientific">Runella rosea</name>
    <dbReference type="NCBI Taxonomy" id="2259595"/>
    <lineage>
        <taxon>Bacteria</taxon>
        <taxon>Pseudomonadati</taxon>
        <taxon>Bacteroidota</taxon>
        <taxon>Cytophagia</taxon>
        <taxon>Cytophagales</taxon>
        <taxon>Spirosomataceae</taxon>
        <taxon>Runella</taxon>
    </lineage>
</organism>
<dbReference type="Gene3D" id="1.25.10.90">
    <property type="match status" value="1"/>
</dbReference>
<dbReference type="InterPro" id="IPR014825">
    <property type="entry name" value="DNA_alkylation"/>
</dbReference>
<reference evidence="1 2" key="1">
    <citation type="submission" date="2018-07" db="EMBL/GenBank/DDBJ databases">
        <title>Genome sequencing of Runella.</title>
        <authorList>
            <person name="Baek M.-G."/>
            <person name="Yi H."/>
        </authorList>
    </citation>
    <scope>NUCLEOTIDE SEQUENCE [LARGE SCALE GENOMIC DNA]</scope>
    <source>
        <strain evidence="1 2">HYN0085</strain>
    </source>
</reference>
<name>A0A344TLE1_9BACT</name>
<gene>
    <name evidence="1" type="ORF">DR864_17785</name>
</gene>
<evidence type="ECO:0000313" key="2">
    <source>
        <dbReference type="Proteomes" id="UP000251993"/>
    </source>
</evidence>
<dbReference type="AlphaFoldDB" id="A0A344TLE1"/>
<dbReference type="PANTHER" id="PTHR34070:SF1">
    <property type="entry name" value="DNA ALKYLATION REPAIR PROTEIN"/>
    <property type="match status" value="1"/>
</dbReference>
<dbReference type="Proteomes" id="UP000251993">
    <property type="component" value="Chromosome"/>
</dbReference>
<dbReference type="KEGG" id="run:DR864_17785"/>
<dbReference type="OrthoDB" id="1117222at2"/>
<sequence>MLSQIKKDLQQLGSPEKAAFLCRFFKTGKGQYGEGDVFLGITMPEIREIVKKYPTLTIEEWTELLHSPYHEFRMAALIGLMKRFQKSKKDETTQHIIFEIYLSNLDYINNWDLVDVTCRDIVGAYLLNKDRSILYDLAQRSHLWAQRVAIVSTWYFISRNQFSDTIRIAEILLTHTHDLIHKAVGWMLREVGKRDDLVLEEFLDTHVKQMPRTALRYAIERFPESKRKYYLTL</sequence>
<dbReference type="CDD" id="cd06561">
    <property type="entry name" value="AlkD_like"/>
    <property type="match status" value="1"/>
</dbReference>
<protein>
    <submittedName>
        <fullName evidence="1">DNA alkylation repair protein</fullName>
    </submittedName>
</protein>
<dbReference type="EMBL" id="CP030850">
    <property type="protein sequence ID" value="AXE19462.1"/>
    <property type="molecule type" value="Genomic_DNA"/>
</dbReference>
<accession>A0A344TLE1</accession>
<keyword evidence="2" id="KW-1185">Reference proteome</keyword>
<dbReference type="PANTHER" id="PTHR34070">
    <property type="entry name" value="ARMADILLO-TYPE FOLD"/>
    <property type="match status" value="1"/>
</dbReference>
<evidence type="ECO:0000313" key="1">
    <source>
        <dbReference type="EMBL" id="AXE19462.1"/>
    </source>
</evidence>
<proteinExistence type="predicted"/>
<dbReference type="InterPro" id="IPR016024">
    <property type="entry name" value="ARM-type_fold"/>
</dbReference>
<dbReference type="Pfam" id="PF08713">
    <property type="entry name" value="DNA_alkylation"/>
    <property type="match status" value="1"/>
</dbReference>